<dbReference type="EC" id="2.4.1.-" evidence="8"/>
<dbReference type="KEGG" id="dre:794433"/>
<dbReference type="EMBL" id="CABZ01070261">
    <property type="status" value="NOT_ANNOTATED_CDS"/>
    <property type="molecule type" value="Genomic_DNA"/>
</dbReference>
<dbReference type="OrthoDB" id="2526284at2759"/>
<keyword evidence="4 8" id="KW-0808">Transferase</keyword>
<keyword evidence="7 8" id="KW-0472">Membrane</keyword>
<dbReference type="GO" id="GO:0016757">
    <property type="term" value="F:glycosyltransferase activity"/>
    <property type="evidence" value="ECO:0007669"/>
    <property type="project" value="UniProtKB-UniRule"/>
</dbReference>
<evidence type="ECO:0000313" key="10">
    <source>
        <dbReference type="Proteomes" id="UP000000437"/>
    </source>
</evidence>
<dbReference type="HOGENOM" id="CLU_021496_2_0_1"/>
<dbReference type="EMBL" id="CABZ01070259">
    <property type="status" value="NOT_ANNOTATED_CDS"/>
    <property type="molecule type" value="Genomic_DNA"/>
</dbReference>
<dbReference type="EMBL" id="CABZ01070260">
    <property type="status" value="NOT_ANNOTATED_CDS"/>
    <property type="molecule type" value="Genomic_DNA"/>
</dbReference>
<dbReference type="GeneTree" id="ENSGT00530000064359"/>
<evidence type="ECO:0000313" key="9">
    <source>
        <dbReference type="Ensembl" id="ENSDARP00000071026"/>
    </source>
</evidence>
<organism evidence="9">
    <name type="scientific">Danio rerio</name>
    <name type="common">Zebrafish</name>
    <name type="synonym">Brachydanio rerio</name>
    <dbReference type="NCBI Taxonomy" id="7955"/>
    <lineage>
        <taxon>Eukaryota</taxon>
        <taxon>Metazoa</taxon>
        <taxon>Chordata</taxon>
        <taxon>Craniata</taxon>
        <taxon>Vertebrata</taxon>
        <taxon>Euteleostomi</taxon>
        <taxon>Actinopterygii</taxon>
        <taxon>Neopterygii</taxon>
        <taxon>Teleostei</taxon>
        <taxon>Ostariophysi</taxon>
        <taxon>Cypriniformes</taxon>
        <taxon>Danionidae</taxon>
        <taxon>Danioninae</taxon>
        <taxon>Danio</taxon>
    </lineage>
</organism>
<accession>A0A8M1RT75</accession>
<comment type="subcellular location">
    <subcellularLocation>
        <location evidence="1">Membrane</location>
        <topology evidence="1">Single-pass membrane protein</topology>
    </subcellularLocation>
</comment>
<dbReference type="PANTHER" id="PTHR21461">
    <property type="entry name" value="GLYCOSYLTRANSFERASE FAMILY 92 PROTEIN"/>
    <property type="match status" value="1"/>
</dbReference>
<dbReference type="ZFIN" id="ZDB-GENE-030131-5337">
    <property type="gene designation" value="si:zfos-464b6.2"/>
</dbReference>
<evidence type="ECO:0000256" key="8">
    <source>
        <dbReference type="RuleBase" id="RU366017"/>
    </source>
</evidence>
<protein>
    <recommendedName>
        <fullName evidence="8">Glycosyltransferase family 92 protein</fullName>
        <ecNumber evidence="8">2.4.1.-</ecNumber>
    </recommendedName>
</protein>
<dbReference type="PaxDb" id="7955-ENSDARP00000071026"/>
<reference evidence="11" key="3">
    <citation type="submission" date="2025-04" db="UniProtKB">
        <authorList>
            <consortium name="RefSeq"/>
        </authorList>
    </citation>
    <scope>IDENTIFICATION</scope>
    <source>
        <strain evidence="11">Tuebingen</strain>
    </source>
</reference>
<reference evidence="9 10" key="2">
    <citation type="journal article" date="2013" name="Nature">
        <title>The zebrafish reference genome sequence and its relationship to the human genome.</title>
        <authorList>
            <consortium name="Genome Reference Consortium Zebrafish"/>
            <person name="Howe K."/>
            <person name="Clark M.D."/>
            <person name="Torroja C.F."/>
            <person name="Torrance J."/>
            <person name="Berthelot C."/>
            <person name="Muffato M."/>
            <person name="Collins J.E."/>
            <person name="Humphray S."/>
            <person name="McLaren K."/>
            <person name="Matthews L."/>
            <person name="McLaren S."/>
            <person name="Sealy I."/>
            <person name="Caccamo M."/>
            <person name="Churcher C."/>
            <person name="Scott C."/>
            <person name="Barrett J.C."/>
            <person name="Koch R."/>
            <person name="Rauch G.J."/>
            <person name="White S."/>
            <person name="Chow W."/>
            <person name="Kilian B."/>
            <person name="Quintais L.T."/>
            <person name="Guerra-Assuncao J.A."/>
            <person name="Zhou Y."/>
            <person name="Gu Y."/>
            <person name="Yen J."/>
            <person name="Vogel J.H."/>
            <person name="Eyre T."/>
            <person name="Redmond S."/>
            <person name="Banerjee R."/>
            <person name="Chi J."/>
            <person name="Fu B."/>
            <person name="Langley E."/>
            <person name="Maguire S.F."/>
            <person name="Laird G.K."/>
            <person name="Lloyd D."/>
            <person name="Kenyon E."/>
            <person name="Donaldson S."/>
            <person name="Sehra H."/>
            <person name="Almeida-King J."/>
            <person name="Loveland J."/>
            <person name="Trevanion S."/>
            <person name="Jones M."/>
            <person name="Quail M."/>
            <person name="Willey D."/>
            <person name="Hunt A."/>
            <person name="Burton J."/>
            <person name="Sims S."/>
            <person name="McLay K."/>
            <person name="Plumb B."/>
            <person name="Davis J."/>
            <person name="Clee C."/>
            <person name="Oliver K."/>
            <person name="Clark R."/>
            <person name="Riddle C."/>
            <person name="Elliot D."/>
            <person name="Eliott D."/>
            <person name="Threadgold G."/>
            <person name="Harden G."/>
            <person name="Ware D."/>
            <person name="Begum S."/>
            <person name="Mortimore B."/>
            <person name="Mortimer B."/>
            <person name="Kerry G."/>
            <person name="Heath P."/>
            <person name="Phillimore B."/>
            <person name="Tracey A."/>
            <person name="Corby N."/>
            <person name="Dunn M."/>
            <person name="Johnson C."/>
            <person name="Wood J."/>
            <person name="Clark S."/>
            <person name="Pelan S."/>
            <person name="Griffiths G."/>
            <person name="Smith M."/>
            <person name="Glithero R."/>
            <person name="Howden P."/>
            <person name="Barker N."/>
            <person name="Lloyd C."/>
            <person name="Stevens C."/>
            <person name="Harley J."/>
            <person name="Holt K."/>
            <person name="Panagiotidis G."/>
            <person name="Lovell J."/>
            <person name="Beasley H."/>
            <person name="Henderson C."/>
            <person name="Gordon D."/>
            <person name="Auger K."/>
            <person name="Wright D."/>
            <person name="Collins J."/>
            <person name="Raisen C."/>
            <person name="Dyer L."/>
            <person name="Leung K."/>
            <person name="Robertson L."/>
            <person name="Ambridge K."/>
            <person name="Leongamornlert D."/>
            <person name="McGuire S."/>
            <person name="Gilderthorp R."/>
            <person name="Griffiths C."/>
            <person name="Manthravadi D."/>
            <person name="Nichol S."/>
            <person name="Barker G."/>
            <person name="Whitehead S."/>
            <person name="Kay M."/>
            <person name="Brown J."/>
            <person name="Murnane C."/>
            <person name="Gray E."/>
            <person name="Humphries M."/>
            <person name="Sycamore N."/>
            <person name="Barker D."/>
            <person name="Saunders D."/>
            <person name="Wallis J."/>
            <person name="Babbage A."/>
            <person name="Hammond S."/>
            <person name="Mashreghi-Mohammadi M."/>
            <person name="Barr L."/>
            <person name="Martin S."/>
            <person name="Wray P."/>
            <person name="Ellington A."/>
            <person name="Matthews N."/>
            <person name="Ellwood M."/>
            <person name="Woodmansey R."/>
            <person name="Clark G."/>
            <person name="Cooper J."/>
            <person name="Cooper J."/>
            <person name="Tromans A."/>
            <person name="Grafham D."/>
            <person name="Skuce C."/>
            <person name="Pandian R."/>
            <person name="Andrews R."/>
            <person name="Harrison E."/>
            <person name="Kimberley A."/>
            <person name="Garnett J."/>
            <person name="Fosker N."/>
            <person name="Hall R."/>
            <person name="Garner P."/>
            <person name="Kelly D."/>
            <person name="Bird C."/>
            <person name="Palmer S."/>
            <person name="Gehring I."/>
            <person name="Berger A."/>
            <person name="Dooley C.M."/>
            <person name="Ersan-Urun Z."/>
            <person name="Eser C."/>
            <person name="Geiger H."/>
            <person name="Geisler M."/>
            <person name="Karotki L."/>
            <person name="Kirn A."/>
            <person name="Konantz J."/>
            <person name="Konantz M."/>
            <person name="Oberlander M."/>
            <person name="Rudolph-Geiger S."/>
            <person name="Teucke M."/>
            <person name="Lanz C."/>
            <person name="Raddatz G."/>
            <person name="Osoegawa K."/>
            <person name="Zhu B."/>
            <person name="Rapp A."/>
            <person name="Widaa S."/>
            <person name="Langford C."/>
            <person name="Yang F."/>
            <person name="Schuster S.C."/>
            <person name="Carter N.P."/>
            <person name="Harrow J."/>
            <person name="Ning Z."/>
            <person name="Herrero J."/>
            <person name="Searle S.M."/>
            <person name="Enright A."/>
            <person name="Geisler R."/>
            <person name="Plasterk R.H."/>
            <person name="Lee C."/>
            <person name="Westerfield M."/>
            <person name="de Jong P.J."/>
            <person name="Zon L.I."/>
            <person name="Postlethwait J.H."/>
            <person name="Nusslein-Volhard C."/>
            <person name="Hubbard T.J."/>
            <person name="Roest Crollius H."/>
            <person name="Rogers J."/>
            <person name="Stemple D.L."/>
        </authorList>
    </citation>
    <scope>NUCLEOTIDE SEQUENCE [LARGE SCALE GENOMIC DNA]</scope>
    <source>
        <strain evidence="9">Tuebingen</strain>
    </source>
</reference>
<evidence type="ECO:0000313" key="12">
    <source>
        <dbReference type="ZFIN" id="ZDB-GENE-030131-5337"/>
    </source>
</evidence>
<name>E7FE65_DANRE</name>
<keyword evidence="5 8" id="KW-0812">Transmembrane</keyword>
<keyword evidence="6 8" id="KW-1133">Transmembrane helix</keyword>
<sequence>MCSRGKYELLESESEAKPSSKRISALKIFYVIGFVSAFTFIAFIYFQDFAQNASWQTYEPKPTDAPPTNRTFLEEAPTACGVIINEGPMIKVGDLNTYVTGSYMDHRFREVKSIAIVNRQQLVTYSCVLCCNGKNVTTLAHYAIHSDHFGFEYGTATIACPLNDECLKPTHVALTSSANHSESITSFQSIMNRDVPAAFPHQFTVCISVMYDYTNVLNLVEAMEMFRLLGATRVAIYRTNCDSNVQKVLDYYVERGFVEVIPWTIKKHVQVSRGWRKDVSGGELHYYGQIPALNDCVYRYMYQSRYVALHDMDELILPFGVKTWTEMLPNLEKMYGTTFGFEFENNQFPFTSKANRRYDVNDWESVRGTNILKYIQRVPNDPNAFNNFKVIVNPRLVLMATVHGLLDTVNVGKHTVRVNRNVARMYHSKNLTYPLNTNLIPDNHLWDYADELIPAVTKVLQDCGFITG</sequence>
<evidence type="ECO:0000256" key="2">
    <source>
        <dbReference type="ARBA" id="ARBA00007647"/>
    </source>
</evidence>
<dbReference type="EMBL" id="CU651659">
    <property type="status" value="NOT_ANNOTATED_CDS"/>
    <property type="molecule type" value="Genomic_DNA"/>
</dbReference>
<dbReference type="InterPro" id="IPR008166">
    <property type="entry name" value="Glyco_transf_92"/>
</dbReference>
<feature type="transmembrane region" description="Helical" evidence="8">
    <location>
        <begin position="28"/>
        <end position="46"/>
    </location>
</feature>
<evidence type="ECO:0000256" key="1">
    <source>
        <dbReference type="ARBA" id="ARBA00004167"/>
    </source>
</evidence>
<evidence type="ECO:0000256" key="5">
    <source>
        <dbReference type="ARBA" id="ARBA00022692"/>
    </source>
</evidence>
<dbReference type="Ensembl" id="ENSDART00000076554.6">
    <property type="protein sequence ID" value="ENSDARP00000071026.4"/>
    <property type="gene ID" value="ENSDARG00000054363.6"/>
</dbReference>
<dbReference type="AlphaFoldDB" id="E7FE65"/>
<dbReference type="GO" id="GO:0016020">
    <property type="term" value="C:membrane"/>
    <property type="evidence" value="ECO:0007669"/>
    <property type="project" value="UniProtKB-SubCell"/>
</dbReference>
<proteinExistence type="inferred from homology"/>
<dbReference type="eggNOG" id="KOG4735">
    <property type="taxonomic scope" value="Eukaryota"/>
</dbReference>
<evidence type="ECO:0000256" key="3">
    <source>
        <dbReference type="ARBA" id="ARBA00022676"/>
    </source>
</evidence>
<accession>E7FE65</accession>
<dbReference type="GeneID" id="794433"/>
<dbReference type="OMA" id="NCAWVDR"/>
<dbReference type="AGR" id="ZFIN:ZDB-GENE-030131-5337"/>
<dbReference type="Pfam" id="PF01697">
    <property type="entry name" value="Glyco_transf_92"/>
    <property type="match status" value="1"/>
</dbReference>
<evidence type="ECO:0000313" key="11">
    <source>
        <dbReference type="RefSeq" id="XP_003200542.1"/>
    </source>
</evidence>
<evidence type="ECO:0000256" key="4">
    <source>
        <dbReference type="ARBA" id="ARBA00022679"/>
    </source>
</evidence>
<dbReference type="PANTHER" id="PTHR21461:SF52">
    <property type="entry name" value="GLYCOSYLTRANSFERASE FAMILY 92 PROTEIN"/>
    <property type="match status" value="1"/>
</dbReference>
<comment type="similarity">
    <text evidence="2 8">Belongs to the glycosyltransferase 92 family.</text>
</comment>
<keyword evidence="3 8" id="KW-0328">Glycosyltransferase</keyword>
<evidence type="ECO:0000256" key="7">
    <source>
        <dbReference type="ARBA" id="ARBA00023136"/>
    </source>
</evidence>
<evidence type="ECO:0000256" key="6">
    <source>
        <dbReference type="ARBA" id="ARBA00022989"/>
    </source>
</evidence>
<dbReference type="ExpressionAtlas" id="E7FE65">
    <property type="expression patterns" value="baseline and differential"/>
</dbReference>
<gene>
    <name evidence="9 11 12" type="primary">si:zfos-464b6.2</name>
</gene>
<keyword evidence="10" id="KW-1185">Reference proteome</keyword>
<reference evidence="9" key="1">
    <citation type="submission" date="2011-07" db="UniProtKB">
        <authorList>
            <consortium name="Ensembl"/>
        </authorList>
    </citation>
    <scope>IDENTIFICATION</scope>
    <source>
        <strain evidence="9">Tuebingen</strain>
    </source>
</reference>
<dbReference type="Bgee" id="ENSDARG00000054363">
    <property type="expression patterns" value="Expressed in spleen and 25 other cell types or tissues"/>
</dbReference>
<dbReference type="Proteomes" id="UP000000437">
    <property type="component" value="Chromosome 18"/>
</dbReference>
<dbReference type="RefSeq" id="XP_003200542.1">
    <property type="nucleotide sequence ID" value="XM_003200494.6"/>
</dbReference>